<dbReference type="InterPro" id="IPR016181">
    <property type="entry name" value="Acyl_CoA_acyltransferase"/>
</dbReference>
<dbReference type="InterPro" id="IPR000182">
    <property type="entry name" value="GNAT_dom"/>
</dbReference>
<dbReference type="InParanoid" id="S8DSB4"/>
<dbReference type="CDD" id="cd04301">
    <property type="entry name" value="NAT_SF"/>
    <property type="match status" value="1"/>
</dbReference>
<dbReference type="Pfam" id="PF00583">
    <property type="entry name" value="Acetyltransf_1"/>
    <property type="match status" value="1"/>
</dbReference>
<organism evidence="2 3">
    <name type="scientific">Fomitopsis schrenkii</name>
    <name type="common">Brown rot fungus</name>
    <dbReference type="NCBI Taxonomy" id="2126942"/>
    <lineage>
        <taxon>Eukaryota</taxon>
        <taxon>Fungi</taxon>
        <taxon>Dikarya</taxon>
        <taxon>Basidiomycota</taxon>
        <taxon>Agaricomycotina</taxon>
        <taxon>Agaricomycetes</taxon>
        <taxon>Polyporales</taxon>
        <taxon>Fomitopsis</taxon>
    </lineage>
</organism>
<keyword evidence="3" id="KW-1185">Reference proteome</keyword>
<dbReference type="Proteomes" id="UP000015241">
    <property type="component" value="Unassembled WGS sequence"/>
</dbReference>
<dbReference type="OrthoDB" id="410198at2759"/>
<name>S8DSB4_FOMSC</name>
<dbReference type="PROSITE" id="PS51186">
    <property type="entry name" value="GNAT"/>
    <property type="match status" value="1"/>
</dbReference>
<gene>
    <name evidence="2" type="ORF">FOMPIDRAFT_1032840</name>
</gene>
<dbReference type="Gene3D" id="3.40.630.30">
    <property type="match status" value="1"/>
</dbReference>
<dbReference type="AlphaFoldDB" id="S8DSB4"/>
<protein>
    <recommendedName>
        <fullName evidence="1">N-acetyltransferase domain-containing protein</fullName>
    </recommendedName>
</protein>
<dbReference type="HOGENOM" id="CLU_056607_4_0_1"/>
<evidence type="ECO:0000313" key="3">
    <source>
        <dbReference type="Proteomes" id="UP000015241"/>
    </source>
</evidence>
<evidence type="ECO:0000313" key="2">
    <source>
        <dbReference type="EMBL" id="EPS95542.1"/>
    </source>
</evidence>
<accession>S8DSB4</accession>
<feature type="domain" description="N-acetyltransferase" evidence="1">
    <location>
        <begin position="6"/>
        <end position="161"/>
    </location>
</feature>
<dbReference type="GO" id="GO:0016747">
    <property type="term" value="F:acyltransferase activity, transferring groups other than amino-acyl groups"/>
    <property type="evidence" value="ECO:0007669"/>
    <property type="project" value="InterPro"/>
</dbReference>
<dbReference type="eggNOG" id="ENOG502S9N7">
    <property type="taxonomic scope" value="Eukaryota"/>
</dbReference>
<reference evidence="2 3" key="1">
    <citation type="journal article" date="2012" name="Science">
        <title>The Paleozoic origin of enzymatic lignin decomposition reconstructed from 31 fungal genomes.</title>
        <authorList>
            <person name="Floudas D."/>
            <person name="Binder M."/>
            <person name="Riley R."/>
            <person name="Barry K."/>
            <person name="Blanchette R.A."/>
            <person name="Henrissat B."/>
            <person name="Martinez A.T."/>
            <person name="Otillar R."/>
            <person name="Spatafora J.W."/>
            <person name="Yadav J.S."/>
            <person name="Aerts A."/>
            <person name="Benoit I."/>
            <person name="Boyd A."/>
            <person name="Carlson A."/>
            <person name="Copeland A."/>
            <person name="Coutinho P.M."/>
            <person name="de Vries R.P."/>
            <person name="Ferreira P."/>
            <person name="Findley K."/>
            <person name="Foster B."/>
            <person name="Gaskell J."/>
            <person name="Glotzer D."/>
            <person name="Gorecki P."/>
            <person name="Heitman J."/>
            <person name="Hesse C."/>
            <person name="Hori C."/>
            <person name="Igarashi K."/>
            <person name="Jurgens J.A."/>
            <person name="Kallen N."/>
            <person name="Kersten P."/>
            <person name="Kohler A."/>
            <person name="Kuees U."/>
            <person name="Kumar T.K.A."/>
            <person name="Kuo A."/>
            <person name="LaButti K."/>
            <person name="Larrondo L.F."/>
            <person name="Lindquist E."/>
            <person name="Ling A."/>
            <person name="Lombard V."/>
            <person name="Lucas S."/>
            <person name="Lundell T."/>
            <person name="Martin R."/>
            <person name="McLaughlin D.J."/>
            <person name="Morgenstern I."/>
            <person name="Morin E."/>
            <person name="Murat C."/>
            <person name="Nagy L.G."/>
            <person name="Nolan M."/>
            <person name="Ohm R.A."/>
            <person name="Patyshakuliyeva A."/>
            <person name="Rokas A."/>
            <person name="Ruiz-Duenas F.J."/>
            <person name="Sabat G."/>
            <person name="Salamov A."/>
            <person name="Samejima M."/>
            <person name="Schmutz J."/>
            <person name="Slot J.C."/>
            <person name="St John F."/>
            <person name="Stenlid J."/>
            <person name="Sun H."/>
            <person name="Sun S."/>
            <person name="Syed K."/>
            <person name="Tsang A."/>
            <person name="Wiebenga A."/>
            <person name="Young D."/>
            <person name="Pisabarro A."/>
            <person name="Eastwood D.C."/>
            <person name="Martin F."/>
            <person name="Cullen D."/>
            <person name="Grigoriev I.V."/>
            <person name="Hibbett D.S."/>
        </authorList>
    </citation>
    <scope>NUCLEOTIDE SEQUENCE</scope>
    <source>
        <strain evidence="3">FP-58527</strain>
    </source>
</reference>
<evidence type="ECO:0000259" key="1">
    <source>
        <dbReference type="PROSITE" id="PS51186"/>
    </source>
</evidence>
<dbReference type="EMBL" id="KE504205">
    <property type="protein sequence ID" value="EPS95542.1"/>
    <property type="molecule type" value="Genomic_DNA"/>
</dbReference>
<sequence>MVGSEPNYSEFKRITPEETISLRHTVLWPNHPVSHVLLPEDTLGFHYGAFASSRDTPVAVISIFKEPLPANLQEEAASEAPTAVARFRKFACEPSYQGRGIGTKLLQHAFSAAYGELGCEIIWCDARLATAGWYERRGMTRVGSVFYKEDIPYVRMQAPLRG</sequence>
<dbReference type="SUPFAM" id="SSF55729">
    <property type="entry name" value="Acyl-CoA N-acyltransferases (Nat)"/>
    <property type="match status" value="1"/>
</dbReference>
<proteinExistence type="predicted"/>